<dbReference type="InterPro" id="IPR052726">
    <property type="entry name" value="Phage_Baseplate_Hub"/>
</dbReference>
<keyword evidence="2" id="KW-1185">Reference proteome</keyword>
<dbReference type="Pfam" id="PF05954">
    <property type="entry name" value="Phage_GPD"/>
    <property type="match status" value="1"/>
</dbReference>
<name>A0A918Q4P3_9CAUL</name>
<reference evidence="1" key="1">
    <citation type="journal article" date="2014" name="Int. J. Syst. Evol. Microbiol.">
        <title>Complete genome sequence of Corynebacterium casei LMG S-19264T (=DSM 44701T), isolated from a smear-ripened cheese.</title>
        <authorList>
            <consortium name="US DOE Joint Genome Institute (JGI-PGF)"/>
            <person name="Walter F."/>
            <person name="Albersmeier A."/>
            <person name="Kalinowski J."/>
            <person name="Ruckert C."/>
        </authorList>
    </citation>
    <scope>NUCLEOTIDE SEQUENCE</scope>
    <source>
        <strain evidence="1">KCTC 32296</strain>
    </source>
</reference>
<reference evidence="1" key="2">
    <citation type="submission" date="2020-09" db="EMBL/GenBank/DDBJ databases">
        <authorList>
            <person name="Sun Q."/>
            <person name="Kim S."/>
        </authorList>
    </citation>
    <scope>NUCLEOTIDE SEQUENCE</scope>
    <source>
        <strain evidence="1">KCTC 32296</strain>
    </source>
</reference>
<accession>A0A918Q4P3</accession>
<dbReference type="AlphaFoldDB" id="A0A918Q4P3"/>
<dbReference type="SUPFAM" id="SSF69279">
    <property type="entry name" value="Phage tail proteins"/>
    <property type="match status" value="1"/>
</dbReference>
<organism evidence="1 2">
    <name type="scientific">Asticcacaulis endophyticus</name>
    <dbReference type="NCBI Taxonomy" id="1395890"/>
    <lineage>
        <taxon>Bacteria</taxon>
        <taxon>Pseudomonadati</taxon>
        <taxon>Pseudomonadota</taxon>
        <taxon>Alphaproteobacteria</taxon>
        <taxon>Caulobacterales</taxon>
        <taxon>Caulobacteraceae</taxon>
        <taxon>Asticcacaulis</taxon>
    </lineage>
</organism>
<comment type="caution">
    <text evidence="1">The sequence shown here is derived from an EMBL/GenBank/DDBJ whole genome shotgun (WGS) entry which is preliminary data.</text>
</comment>
<evidence type="ECO:0000313" key="1">
    <source>
        <dbReference type="EMBL" id="GGZ31958.1"/>
    </source>
</evidence>
<dbReference type="Proteomes" id="UP000662572">
    <property type="component" value="Unassembled WGS sequence"/>
</dbReference>
<sequence length="340" mass="36631">MAGEKRHPIASWRVTLDGRDLTDLMRPRLLSLSLTEKRGEEADDLEIVLDDKDGQIELPPAGRTLTVEMGWKQGANLPIGLIKKGTFKVDEASWRGNPDTITIRARSADFTDAFAIRRERSFVNATVGDIIGAIAADNGLTPHIDSDLTGKPIPALGTGARSDAARLSELGRRFDAVATIKMGKLIFAPIGKGQTAGGKAIPTETIARNQTEGSPEYSRAERETYNGVEASYHDIATGTKKTVVAGGGNGDGKPKRLKKTYASETSARQAAEAEHKRVSRSKATTSIPLALGRPDITPERPITLTGFKSEIDAHKWLVKEAEHKMDGSGGLSSRLKLETI</sequence>
<proteinExistence type="predicted"/>
<dbReference type="EMBL" id="BMZB01000002">
    <property type="protein sequence ID" value="GGZ31958.1"/>
    <property type="molecule type" value="Genomic_DNA"/>
</dbReference>
<protein>
    <submittedName>
        <fullName evidence="1">Phage late control protein</fullName>
    </submittedName>
</protein>
<dbReference type="PANTHER" id="PTHR35862:SF3">
    <property type="entry name" value="FELS-2 PROPHAGE PROTEIN"/>
    <property type="match status" value="1"/>
</dbReference>
<gene>
    <name evidence="1" type="primary">D</name>
    <name evidence="1" type="ORF">GCM10011273_17470</name>
</gene>
<evidence type="ECO:0000313" key="2">
    <source>
        <dbReference type="Proteomes" id="UP000662572"/>
    </source>
</evidence>
<dbReference type="RefSeq" id="WP_189486091.1">
    <property type="nucleotide sequence ID" value="NZ_BMZB01000002.1"/>
</dbReference>
<dbReference type="PANTHER" id="PTHR35862">
    <property type="entry name" value="FELS-2 PROPHAGE PROTEIN"/>
    <property type="match status" value="1"/>
</dbReference>